<keyword evidence="4" id="KW-1185">Reference proteome</keyword>
<sequence length="120" mass="12780">MACELDCQVLLGGGRRHFLPKVARDPEAPHEEGRRLDGRNMVDDWIRDKKKRGLHAQYVWTKAQLQAAAATAPQPAAPGAPPGSTAADNIADPQQAGGLPPGVPPPVSTSSQRPDYILGE</sequence>
<dbReference type="SUPFAM" id="SSF53649">
    <property type="entry name" value="Alkaline phosphatase-like"/>
    <property type="match status" value="1"/>
</dbReference>
<protein>
    <recommendedName>
        <fullName evidence="1">alkaline phosphatase</fullName>
        <ecNumber evidence="1">3.1.3.1</ecNumber>
    </recommendedName>
</protein>
<dbReference type="InterPro" id="IPR001952">
    <property type="entry name" value="Alkaline_phosphatase"/>
</dbReference>
<dbReference type="GO" id="GO:0004035">
    <property type="term" value="F:alkaline phosphatase activity"/>
    <property type="evidence" value="ECO:0007669"/>
    <property type="project" value="UniProtKB-EC"/>
</dbReference>
<evidence type="ECO:0000256" key="2">
    <source>
        <dbReference type="SAM" id="MobiDB-lite"/>
    </source>
</evidence>
<organism evidence="3 4">
    <name type="scientific">Frankliniella fusca</name>
    <dbReference type="NCBI Taxonomy" id="407009"/>
    <lineage>
        <taxon>Eukaryota</taxon>
        <taxon>Metazoa</taxon>
        <taxon>Ecdysozoa</taxon>
        <taxon>Arthropoda</taxon>
        <taxon>Hexapoda</taxon>
        <taxon>Insecta</taxon>
        <taxon>Pterygota</taxon>
        <taxon>Neoptera</taxon>
        <taxon>Paraneoptera</taxon>
        <taxon>Thysanoptera</taxon>
        <taxon>Terebrantia</taxon>
        <taxon>Thripoidea</taxon>
        <taxon>Thripidae</taxon>
        <taxon>Frankliniella</taxon>
    </lineage>
</organism>
<dbReference type="EC" id="3.1.3.1" evidence="1"/>
<dbReference type="Pfam" id="PF00245">
    <property type="entry name" value="Alk_phosphatase"/>
    <property type="match status" value="1"/>
</dbReference>
<dbReference type="AlphaFoldDB" id="A0AAE1LLU6"/>
<proteinExistence type="predicted"/>
<dbReference type="EMBL" id="JAHWGI010001209">
    <property type="protein sequence ID" value="KAK3925026.1"/>
    <property type="molecule type" value="Genomic_DNA"/>
</dbReference>
<dbReference type="Gene3D" id="3.40.720.10">
    <property type="entry name" value="Alkaline Phosphatase, subunit A"/>
    <property type="match status" value="1"/>
</dbReference>
<evidence type="ECO:0000256" key="1">
    <source>
        <dbReference type="ARBA" id="ARBA00012647"/>
    </source>
</evidence>
<evidence type="ECO:0000313" key="4">
    <source>
        <dbReference type="Proteomes" id="UP001219518"/>
    </source>
</evidence>
<evidence type="ECO:0000313" key="3">
    <source>
        <dbReference type="EMBL" id="KAK3925026.1"/>
    </source>
</evidence>
<feature type="region of interest" description="Disordered" evidence="2">
    <location>
        <begin position="65"/>
        <end position="120"/>
    </location>
</feature>
<reference evidence="3" key="2">
    <citation type="journal article" date="2023" name="BMC Genomics">
        <title>Pest status, molecular evolution, and epigenetic factors derived from the genome assembly of Frankliniella fusca, a thysanopteran phytovirus vector.</title>
        <authorList>
            <person name="Catto M.A."/>
            <person name="Labadie P.E."/>
            <person name="Jacobson A.L."/>
            <person name="Kennedy G.G."/>
            <person name="Srinivasan R."/>
            <person name="Hunt B.G."/>
        </authorList>
    </citation>
    <scope>NUCLEOTIDE SEQUENCE</scope>
    <source>
        <strain evidence="3">PL_HMW_Pooled</strain>
    </source>
</reference>
<reference evidence="3" key="1">
    <citation type="submission" date="2021-07" db="EMBL/GenBank/DDBJ databases">
        <authorList>
            <person name="Catto M.A."/>
            <person name="Jacobson A."/>
            <person name="Kennedy G."/>
            <person name="Labadie P."/>
            <person name="Hunt B.G."/>
            <person name="Srinivasan R."/>
        </authorList>
    </citation>
    <scope>NUCLEOTIDE SEQUENCE</scope>
    <source>
        <strain evidence="3">PL_HMW_Pooled</strain>
        <tissue evidence="3">Head</tissue>
    </source>
</reference>
<dbReference type="InterPro" id="IPR017850">
    <property type="entry name" value="Alkaline_phosphatase_core_sf"/>
</dbReference>
<feature type="compositionally biased region" description="Low complexity" evidence="2">
    <location>
        <begin position="82"/>
        <end position="98"/>
    </location>
</feature>
<name>A0AAE1LLU6_9NEOP</name>
<dbReference type="PANTHER" id="PTHR11596:SF91">
    <property type="entry name" value="ALKALINE PHOSPHATASE-RELATED"/>
    <property type="match status" value="1"/>
</dbReference>
<dbReference type="Proteomes" id="UP001219518">
    <property type="component" value="Unassembled WGS sequence"/>
</dbReference>
<dbReference type="PANTHER" id="PTHR11596">
    <property type="entry name" value="ALKALINE PHOSPHATASE"/>
    <property type="match status" value="1"/>
</dbReference>
<comment type="caution">
    <text evidence="3">The sequence shown here is derived from an EMBL/GenBank/DDBJ whole genome shotgun (WGS) entry which is preliminary data.</text>
</comment>
<accession>A0AAE1LLU6</accession>
<gene>
    <name evidence="3" type="ORF">KUF71_013299</name>
</gene>